<evidence type="ECO:0000313" key="3">
    <source>
        <dbReference type="Proteomes" id="UP001224926"/>
    </source>
</evidence>
<feature type="domain" description="Halobacterial output" evidence="1">
    <location>
        <begin position="31"/>
        <end position="101"/>
    </location>
</feature>
<dbReference type="InterPro" id="IPR040624">
    <property type="entry name" value="HalOD1"/>
</dbReference>
<protein>
    <recommendedName>
        <fullName evidence="1">Halobacterial output domain-containing protein</fullName>
    </recommendedName>
</protein>
<evidence type="ECO:0000259" key="1">
    <source>
        <dbReference type="Pfam" id="PF18545"/>
    </source>
</evidence>
<dbReference type="EMBL" id="CP101873">
    <property type="protein sequence ID" value="WMT06651.1"/>
    <property type="molecule type" value="Genomic_DNA"/>
</dbReference>
<dbReference type="AlphaFoldDB" id="A0AAF0P924"/>
<dbReference type="GeneID" id="14334094"/>
<reference evidence="2 3" key="1">
    <citation type="submission" date="2022-07" db="EMBL/GenBank/DDBJ databases">
        <title>Two temperate virus in Haloterrigena jeotgali A29.</title>
        <authorList>
            <person name="Deng X."/>
        </authorList>
    </citation>
    <scope>NUCLEOTIDE SEQUENCE [LARGE SCALE GENOMIC DNA]</scope>
    <source>
        <strain evidence="2 3">A29</strain>
    </source>
</reference>
<organism evidence="2 3">
    <name type="scientific">Natrinema thermotolerans</name>
    <dbReference type="NCBI Taxonomy" id="121872"/>
    <lineage>
        <taxon>Archaea</taxon>
        <taxon>Methanobacteriati</taxon>
        <taxon>Methanobacteriota</taxon>
        <taxon>Stenosarchaea group</taxon>
        <taxon>Halobacteria</taxon>
        <taxon>Halobacteriales</taxon>
        <taxon>Natrialbaceae</taxon>
        <taxon>Natrinema</taxon>
    </lineage>
</organism>
<sequence length="103" mass="11348">MTQRDTAAAGDCPAFERDDETYTARYDWDDADTPSSSIVRAVAAVRGTDPTTMQPLYEAVETTAVDRLFDRRPRARPERLSLSYEGCVVAVYGDGRIVVAPSD</sequence>
<name>A0AAF0P924_9EURY</name>
<accession>A0AAF0P924</accession>
<keyword evidence="3" id="KW-1185">Reference proteome</keyword>
<proteinExistence type="predicted"/>
<dbReference type="Proteomes" id="UP001224926">
    <property type="component" value="Chromosome"/>
</dbReference>
<dbReference type="RefSeq" id="WP_006179958.1">
    <property type="nucleotide sequence ID" value="NZ_CP101873.1"/>
</dbReference>
<gene>
    <name evidence="2" type="ORF">NP511_14810</name>
</gene>
<evidence type="ECO:0000313" key="2">
    <source>
        <dbReference type="EMBL" id="WMT06651.1"/>
    </source>
</evidence>
<dbReference type="Pfam" id="PF18545">
    <property type="entry name" value="HalOD1"/>
    <property type="match status" value="1"/>
</dbReference>
<dbReference type="GeneID" id="84215237"/>